<dbReference type="InterPro" id="IPR052727">
    <property type="entry name" value="Rab4/Rab5_effector"/>
</dbReference>
<accession>A0A8T1VWC4</accession>
<dbReference type="PANTHER" id="PTHR13510">
    <property type="entry name" value="FYVE-FINGER-CONTAINING RAB5 EFFECTOR PROTEIN RABENOSYN-5-RELATED"/>
    <property type="match status" value="1"/>
</dbReference>
<proteinExistence type="predicted"/>
<reference evidence="2" key="1">
    <citation type="submission" date="2021-02" db="EMBL/GenBank/DDBJ databases">
        <authorList>
            <person name="Palmer J.M."/>
        </authorList>
    </citation>
    <scope>NUCLEOTIDE SEQUENCE</scope>
    <source>
        <strain evidence="2">SCRP734</strain>
    </source>
</reference>
<organism evidence="2 3">
    <name type="scientific">Phytophthora pseudosyringae</name>
    <dbReference type="NCBI Taxonomy" id="221518"/>
    <lineage>
        <taxon>Eukaryota</taxon>
        <taxon>Sar</taxon>
        <taxon>Stramenopiles</taxon>
        <taxon>Oomycota</taxon>
        <taxon>Peronosporomycetes</taxon>
        <taxon>Peronosporales</taxon>
        <taxon>Peronosporaceae</taxon>
        <taxon>Phytophthora</taxon>
    </lineage>
</organism>
<evidence type="ECO:0000256" key="1">
    <source>
        <dbReference type="SAM" id="MobiDB-lite"/>
    </source>
</evidence>
<evidence type="ECO:0000313" key="3">
    <source>
        <dbReference type="Proteomes" id="UP000694044"/>
    </source>
</evidence>
<evidence type="ECO:0008006" key="4">
    <source>
        <dbReference type="Google" id="ProtNLM"/>
    </source>
</evidence>
<dbReference type="AlphaFoldDB" id="A0A8T1VWC4"/>
<comment type="caution">
    <text evidence="2">The sequence shown here is derived from an EMBL/GenBank/DDBJ whole genome shotgun (WGS) entry which is preliminary data.</text>
</comment>
<name>A0A8T1VWC4_9STRA</name>
<keyword evidence="3" id="KW-1185">Reference proteome</keyword>
<evidence type="ECO:0000313" key="2">
    <source>
        <dbReference type="EMBL" id="KAG7384319.1"/>
    </source>
</evidence>
<protein>
    <recommendedName>
        <fullName evidence="4">START domain-containing protein</fullName>
    </recommendedName>
</protein>
<dbReference type="EMBL" id="JAGDFM010000151">
    <property type="protein sequence ID" value="KAG7384319.1"/>
    <property type="molecule type" value="Genomic_DNA"/>
</dbReference>
<dbReference type="OrthoDB" id="60625at2759"/>
<dbReference type="Proteomes" id="UP000694044">
    <property type="component" value="Unassembled WGS sequence"/>
</dbReference>
<gene>
    <name evidence="2" type="ORF">PHYPSEUDO_002784</name>
</gene>
<dbReference type="PANTHER" id="PTHR13510:SF44">
    <property type="entry name" value="RABENOSYN-5"/>
    <property type="match status" value="1"/>
</dbReference>
<sequence>MTRSPLPKAHFGHIQVTAAQKLAYRDVVQRRLDALLDDEQHYLQRKAAKLPCLPPADWKYVRSYEELSSYRRRRRGRSLEDVAQHEDFPEARQAVAGGQPSIVATGSMAGTVENLLYGLASTNYEEMRTATSFLDAGTDSAVLRVFELATPDNPLHFFGLKWLYSSSAPLIEPRDACFLAATGVDKDASDDSFGYFVLHSVDLPECPPFEHARAKVRRGKIFFSCLLRDAAPGVIDVVLRGVFDTSGALRRLSIPYASLMPYATAAFVGGLAKAVSCADAKKLTLLARYNAVSGKNRDALNVDAEHPKHGLCSVCIRRGGTGLLSRLRLRWCRVCGIAVGSKCCVNGKRVFLGSEKPHAPCVCCPNCAHEARQMTGMQPAEPEYAVVADYFADSLSLTEEDTTLLRSPFARPAGSNTAFDDWKRHRPGPLVSLAELNSSLNRTTSSSIDGESSASVEDASKDSILELSDDDADRFRFTSSSDEVDRCYVFYSPASSSVDSSFGQANESGDR</sequence>
<feature type="region of interest" description="Disordered" evidence="1">
    <location>
        <begin position="442"/>
        <end position="462"/>
    </location>
</feature>